<name>A0A1I8BEG2_MELHA</name>
<evidence type="ECO:0000313" key="2">
    <source>
        <dbReference type="WBParaSite" id="MhA1_Contig2090.frz3.gene1"/>
    </source>
</evidence>
<evidence type="ECO:0000313" key="1">
    <source>
        <dbReference type="Proteomes" id="UP000095281"/>
    </source>
</evidence>
<dbReference type="AlphaFoldDB" id="A0A1I8BEG2"/>
<proteinExistence type="predicted"/>
<dbReference type="WBParaSite" id="MhA1_Contig2090.frz3.gene1">
    <property type="protein sequence ID" value="MhA1_Contig2090.frz3.gene1"/>
    <property type="gene ID" value="MhA1_Contig2090.frz3.gene1"/>
</dbReference>
<organism evidence="1 2">
    <name type="scientific">Meloidogyne hapla</name>
    <name type="common">Root-knot nematode worm</name>
    <dbReference type="NCBI Taxonomy" id="6305"/>
    <lineage>
        <taxon>Eukaryota</taxon>
        <taxon>Metazoa</taxon>
        <taxon>Ecdysozoa</taxon>
        <taxon>Nematoda</taxon>
        <taxon>Chromadorea</taxon>
        <taxon>Rhabditida</taxon>
        <taxon>Tylenchina</taxon>
        <taxon>Tylenchomorpha</taxon>
        <taxon>Tylenchoidea</taxon>
        <taxon>Meloidogynidae</taxon>
        <taxon>Meloidogyninae</taxon>
        <taxon>Meloidogyne</taxon>
    </lineage>
</organism>
<sequence>MAGSDFDPDFFTDSERANFQTILTRLRSFEKSVAHSFRIFEERLSIIEENVNLNKNHINGTKESVSTLRNEFKVLKNSVKDALNVENLNDR</sequence>
<keyword evidence="1" id="KW-1185">Reference proteome</keyword>
<dbReference type="Proteomes" id="UP000095281">
    <property type="component" value="Unplaced"/>
</dbReference>
<accession>A0A1I8BEG2</accession>
<reference evidence="2" key="1">
    <citation type="submission" date="2016-11" db="UniProtKB">
        <authorList>
            <consortium name="WormBaseParasite"/>
        </authorList>
    </citation>
    <scope>IDENTIFICATION</scope>
</reference>
<protein>
    <submittedName>
        <fullName evidence="2">KxDL domain-containing protein</fullName>
    </submittedName>
</protein>